<comment type="caution">
    <text evidence="2">The sequence shown here is derived from an EMBL/GenBank/DDBJ whole genome shotgun (WGS) entry which is preliminary data.</text>
</comment>
<organism evidence="2 3">
    <name type="scientific">Aliivibrio finisterrensis</name>
    <dbReference type="NCBI Taxonomy" id="511998"/>
    <lineage>
        <taxon>Bacteria</taxon>
        <taxon>Pseudomonadati</taxon>
        <taxon>Pseudomonadota</taxon>
        <taxon>Gammaproteobacteria</taxon>
        <taxon>Vibrionales</taxon>
        <taxon>Vibrionaceae</taxon>
        <taxon>Aliivibrio</taxon>
    </lineage>
</organism>
<feature type="domain" description="Glycosyltransferase 2-like" evidence="1">
    <location>
        <begin position="7"/>
        <end position="102"/>
    </location>
</feature>
<dbReference type="InterPro" id="IPR001173">
    <property type="entry name" value="Glyco_trans_2-like"/>
</dbReference>
<reference evidence="2 3" key="1">
    <citation type="submission" date="2019-02" db="EMBL/GenBank/DDBJ databases">
        <title>Genome sequences of Aliivibrio finisterrensis strains from farmed Atlantic salmon.</title>
        <authorList>
            <person name="Bowman J.P."/>
        </authorList>
    </citation>
    <scope>NUCLEOTIDE SEQUENCE [LARGE SCALE GENOMIC DNA]</scope>
    <source>
        <strain evidence="2 3">A32</strain>
    </source>
</reference>
<dbReference type="InterPro" id="IPR029044">
    <property type="entry name" value="Nucleotide-diphossugar_trans"/>
</dbReference>
<dbReference type="RefSeq" id="WP_130088178.1">
    <property type="nucleotide sequence ID" value="NZ_SEZJ01000020.1"/>
</dbReference>
<evidence type="ECO:0000259" key="1">
    <source>
        <dbReference type="Pfam" id="PF00535"/>
    </source>
</evidence>
<dbReference type="CDD" id="cd00761">
    <property type="entry name" value="Glyco_tranf_GTA_type"/>
    <property type="match status" value="1"/>
</dbReference>
<dbReference type="OrthoDB" id="9802649at2"/>
<accession>A0A4Q5KFG3</accession>
<evidence type="ECO:0000313" key="3">
    <source>
        <dbReference type="Proteomes" id="UP000293465"/>
    </source>
</evidence>
<dbReference type="SUPFAM" id="SSF53448">
    <property type="entry name" value="Nucleotide-diphospho-sugar transferases"/>
    <property type="match status" value="1"/>
</dbReference>
<dbReference type="PANTHER" id="PTHR22916:SF3">
    <property type="entry name" value="UDP-GLCNAC:BETAGAL BETA-1,3-N-ACETYLGLUCOSAMINYLTRANSFERASE-LIKE PROTEIN 1"/>
    <property type="match status" value="1"/>
</dbReference>
<dbReference type="EMBL" id="SEZJ01000020">
    <property type="protein sequence ID" value="RYU44043.1"/>
    <property type="molecule type" value="Genomic_DNA"/>
</dbReference>
<evidence type="ECO:0000313" key="2">
    <source>
        <dbReference type="EMBL" id="RYU44043.1"/>
    </source>
</evidence>
<name>A0A4Q5KFG3_9GAMM</name>
<proteinExistence type="predicted"/>
<dbReference type="Pfam" id="PF00535">
    <property type="entry name" value="Glycos_transf_2"/>
    <property type="match status" value="1"/>
</dbReference>
<sequence>MSDIKYTIFTPTYNRSKYLNAVRKSVLAQKRSDIEWIIVDDGSTDETRNLIESWDLDALNVVYVYQENSGKHIAYNTMVSLARGKYIICIDSDDELMPNTVNLFEEIWDSISSDVKPQLCGIVGLRAFKNGKIIGDKFPIIKTPIPSYELTEKYNVKGDKFGIMKLSVLKDFPFPSDLGRFISEGIVWNEIALHYSQYPVNEVFSVCEYQEGGLSDRLLPNRIKSIDGTLRYYYTLLKAKRSINTSYLVKYCINYGRFILHSGSPPFNDIKNIPISRVFTLITLLPISFCFYIKDKCNLR</sequence>
<dbReference type="GeneID" id="56276801"/>
<protein>
    <submittedName>
        <fullName evidence="2">Glycosyltransferase family 2 protein</fullName>
    </submittedName>
</protein>
<dbReference type="Proteomes" id="UP000293465">
    <property type="component" value="Unassembled WGS sequence"/>
</dbReference>
<dbReference type="Gene3D" id="3.90.550.10">
    <property type="entry name" value="Spore Coat Polysaccharide Biosynthesis Protein SpsA, Chain A"/>
    <property type="match status" value="1"/>
</dbReference>
<dbReference type="GO" id="GO:0016758">
    <property type="term" value="F:hexosyltransferase activity"/>
    <property type="evidence" value="ECO:0007669"/>
    <property type="project" value="UniProtKB-ARBA"/>
</dbReference>
<dbReference type="PANTHER" id="PTHR22916">
    <property type="entry name" value="GLYCOSYLTRANSFERASE"/>
    <property type="match status" value="1"/>
</dbReference>
<dbReference type="AlphaFoldDB" id="A0A4Q5KFG3"/>
<gene>
    <name evidence="2" type="ORF">ERW49_17140</name>
</gene>
<keyword evidence="2" id="KW-0808">Transferase</keyword>